<reference evidence="4 5" key="1">
    <citation type="submission" date="2018-09" db="EMBL/GenBank/DDBJ databases">
        <title>Metagenome Assembled Genomes from an Advanced Water Purification Facility.</title>
        <authorList>
            <person name="Stamps B.W."/>
            <person name="Spear J.R."/>
        </authorList>
    </citation>
    <scope>NUCLEOTIDE SEQUENCE [LARGE SCALE GENOMIC DNA]</scope>
    <source>
        <strain evidence="4">Bin_54_1</strain>
    </source>
</reference>
<dbReference type="Pfam" id="PF14559">
    <property type="entry name" value="TPR_19"/>
    <property type="match status" value="1"/>
</dbReference>
<dbReference type="SMART" id="SM00028">
    <property type="entry name" value="TPR"/>
    <property type="match status" value="5"/>
</dbReference>
<evidence type="ECO:0000256" key="1">
    <source>
        <dbReference type="PROSITE-ProRule" id="PRU00169"/>
    </source>
</evidence>
<dbReference type="InterPro" id="IPR019734">
    <property type="entry name" value="TPR_rpt"/>
</dbReference>
<dbReference type="InterPro" id="IPR011990">
    <property type="entry name" value="TPR-like_helical_dom_sf"/>
</dbReference>
<dbReference type="Proteomes" id="UP000321055">
    <property type="component" value="Unassembled WGS sequence"/>
</dbReference>
<comment type="caution">
    <text evidence="4">The sequence shown here is derived from an EMBL/GenBank/DDBJ whole genome shotgun (WGS) entry which is preliminary data.</text>
</comment>
<dbReference type="InterPro" id="IPR052048">
    <property type="entry name" value="ST_Response_Regulator"/>
</dbReference>
<organism evidence="4 5">
    <name type="scientific">Nitrosomonas oligotropha</name>
    <dbReference type="NCBI Taxonomy" id="42354"/>
    <lineage>
        <taxon>Bacteria</taxon>
        <taxon>Pseudomonadati</taxon>
        <taxon>Pseudomonadota</taxon>
        <taxon>Betaproteobacteria</taxon>
        <taxon>Nitrosomonadales</taxon>
        <taxon>Nitrosomonadaceae</taxon>
        <taxon>Nitrosomonas</taxon>
    </lineage>
</organism>
<dbReference type="SMART" id="SM00448">
    <property type="entry name" value="REC"/>
    <property type="match status" value="1"/>
</dbReference>
<dbReference type="SUPFAM" id="SSF48452">
    <property type="entry name" value="TPR-like"/>
    <property type="match status" value="2"/>
</dbReference>
<dbReference type="SUPFAM" id="SSF52172">
    <property type="entry name" value="CheY-like"/>
    <property type="match status" value="1"/>
</dbReference>
<proteinExistence type="predicted"/>
<dbReference type="InterPro" id="IPR001789">
    <property type="entry name" value="Sig_transdc_resp-reg_receiver"/>
</dbReference>
<feature type="repeat" description="TPR" evidence="2">
    <location>
        <begin position="246"/>
        <end position="279"/>
    </location>
</feature>
<evidence type="ECO:0000259" key="3">
    <source>
        <dbReference type="PROSITE" id="PS50110"/>
    </source>
</evidence>
<feature type="domain" description="Response regulatory" evidence="3">
    <location>
        <begin position="21"/>
        <end position="142"/>
    </location>
</feature>
<dbReference type="PROSITE" id="PS50005">
    <property type="entry name" value="TPR"/>
    <property type="match status" value="3"/>
</dbReference>
<gene>
    <name evidence="4" type="ORF">E6Q60_04315</name>
</gene>
<dbReference type="Pfam" id="PF00072">
    <property type="entry name" value="Response_reg"/>
    <property type="match status" value="1"/>
</dbReference>
<name>A0A5C7VYR6_9PROT</name>
<dbReference type="Gene3D" id="1.25.40.10">
    <property type="entry name" value="Tetratricopeptide repeat domain"/>
    <property type="match status" value="3"/>
</dbReference>
<protein>
    <submittedName>
        <fullName evidence="4">Response regulator</fullName>
    </submittedName>
</protein>
<sequence length="551" mass="60324">MHINPLDISTPATELNFSGKNVLIVDDYMEMRSILRDILSSCGAEVKKIHMATNGNEAIGWLKKVRFDIVLCDLILGSGKNGQQVLEEAKHQSLVGPSCLWIMITAEKTMEAVTGAAEYQPDAYLLKPVTEASLRSRLVKIWTKKEAFAEIHKAMKQQDYSRAMSLCDQRLAADKAHAADLLRTKCDLLLVSGEYDRAKKVLEEILAERDLPWAKAALAKILLKKNDLDAAKNLLEETAEANPAYLEAQDLLAHTLQVMGDLEGAGNVLERAVKLSPNSVTRQRNLGHVSMKLGKLEDAERAFRKSVSLGENSVLRTADAYLGLAKACSANKNSEQALKVLGQLNKSFATDDVRVKALAVEGMIHHQSGNAGKAKQIADELCQSIGNDGIQPDSDGALEIARLLMAAGGDKERAIKLLQNEIKNNPESAALLRDVAEIFEQAGMGEEGSKLIETSRQEAMLIMNRGVLLISKGQYEEALSAMRDAYAAMPANIRVLLNLAYVIITYMQKNGSTPELIEEARNSLRAANELSPGEPRFIRLTASLNELIALK</sequence>
<keyword evidence="2" id="KW-0802">TPR repeat</keyword>
<dbReference type="InterPro" id="IPR011006">
    <property type="entry name" value="CheY-like_superfamily"/>
</dbReference>
<evidence type="ECO:0000313" key="4">
    <source>
        <dbReference type="EMBL" id="TXI29344.1"/>
    </source>
</evidence>
<evidence type="ECO:0000256" key="2">
    <source>
        <dbReference type="PROSITE-ProRule" id="PRU00339"/>
    </source>
</evidence>
<dbReference type="GO" id="GO:0000160">
    <property type="term" value="P:phosphorelay signal transduction system"/>
    <property type="evidence" value="ECO:0007669"/>
    <property type="project" value="InterPro"/>
</dbReference>
<accession>A0A5C7VYR6</accession>
<evidence type="ECO:0000313" key="5">
    <source>
        <dbReference type="Proteomes" id="UP000321055"/>
    </source>
</evidence>
<feature type="repeat" description="TPR" evidence="2">
    <location>
        <begin position="459"/>
        <end position="492"/>
    </location>
</feature>
<dbReference type="Pfam" id="PF13432">
    <property type="entry name" value="TPR_16"/>
    <property type="match status" value="2"/>
</dbReference>
<dbReference type="EMBL" id="SSFX01000036">
    <property type="protein sequence ID" value="TXI29344.1"/>
    <property type="molecule type" value="Genomic_DNA"/>
</dbReference>
<dbReference type="AlphaFoldDB" id="A0A5C7VYR6"/>
<dbReference type="PANTHER" id="PTHR43228:SF1">
    <property type="entry name" value="TWO-COMPONENT RESPONSE REGULATOR ARR22"/>
    <property type="match status" value="1"/>
</dbReference>
<dbReference type="PANTHER" id="PTHR43228">
    <property type="entry name" value="TWO-COMPONENT RESPONSE REGULATOR"/>
    <property type="match status" value="1"/>
</dbReference>
<dbReference type="PROSITE" id="PS50110">
    <property type="entry name" value="RESPONSE_REGULATORY"/>
    <property type="match status" value="1"/>
</dbReference>
<keyword evidence="1" id="KW-0597">Phosphoprotein</keyword>
<feature type="modified residue" description="4-aspartylphosphate" evidence="1">
    <location>
        <position position="73"/>
    </location>
</feature>
<dbReference type="Gene3D" id="3.40.50.2300">
    <property type="match status" value="1"/>
</dbReference>
<feature type="repeat" description="TPR" evidence="2">
    <location>
        <begin position="280"/>
        <end position="313"/>
    </location>
</feature>